<sequence>MANLYANVALDEGEASRQWLAPPTQIIRFSITINYQRDKYRVKCYFIHGLDDMDTLDSEVEVLHRFIGDYNRKQRNINQPLATHIIVRKGMHWTSIKRREQLIAEGLKPDLEEHMTLVPVTDDEWDMYQTPLNAHAYRYPILPSYNVWPEEWEFGNREVRYLNQADRNKRKDYWKL</sequence>
<name>A0A165XK99_9AGAM</name>
<organism evidence="1 2">
    <name type="scientific">Sistotremastrum suecicum HHB10207 ss-3</name>
    <dbReference type="NCBI Taxonomy" id="1314776"/>
    <lineage>
        <taxon>Eukaryota</taxon>
        <taxon>Fungi</taxon>
        <taxon>Dikarya</taxon>
        <taxon>Basidiomycota</taxon>
        <taxon>Agaricomycotina</taxon>
        <taxon>Agaricomycetes</taxon>
        <taxon>Sistotremastrales</taxon>
        <taxon>Sistotremastraceae</taxon>
        <taxon>Sistotremastrum</taxon>
    </lineage>
</organism>
<proteinExistence type="predicted"/>
<dbReference type="AlphaFoldDB" id="A0A165XK99"/>
<keyword evidence="2" id="KW-1185">Reference proteome</keyword>
<reference evidence="1 2" key="1">
    <citation type="journal article" date="2016" name="Mol. Biol. Evol.">
        <title>Comparative Genomics of Early-Diverging Mushroom-Forming Fungi Provides Insights into the Origins of Lignocellulose Decay Capabilities.</title>
        <authorList>
            <person name="Nagy L.G."/>
            <person name="Riley R."/>
            <person name="Tritt A."/>
            <person name="Adam C."/>
            <person name="Daum C."/>
            <person name="Floudas D."/>
            <person name="Sun H."/>
            <person name="Yadav J.S."/>
            <person name="Pangilinan J."/>
            <person name="Larsson K.H."/>
            <person name="Matsuura K."/>
            <person name="Barry K."/>
            <person name="Labutti K."/>
            <person name="Kuo R."/>
            <person name="Ohm R.A."/>
            <person name="Bhattacharya S.S."/>
            <person name="Shirouzu T."/>
            <person name="Yoshinaga Y."/>
            <person name="Martin F.M."/>
            <person name="Grigoriev I.V."/>
            <person name="Hibbett D.S."/>
        </authorList>
    </citation>
    <scope>NUCLEOTIDE SEQUENCE [LARGE SCALE GENOMIC DNA]</scope>
    <source>
        <strain evidence="1 2">HHB10207 ss-3</strain>
    </source>
</reference>
<gene>
    <name evidence="1" type="ORF">SISSUDRAFT_1055740</name>
</gene>
<evidence type="ECO:0000313" key="2">
    <source>
        <dbReference type="Proteomes" id="UP000076798"/>
    </source>
</evidence>
<dbReference type="EMBL" id="KV428358">
    <property type="protein sequence ID" value="KZT32278.1"/>
    <property type="molecule type" value="Genomic_DNA"/>
</dbReference>
<dbReference type="Proteomes" id="UP000076798">
    <property type="component" value="Unassembled WGS sequence"/>
</dbReference>
<accession>A0A165XK99</accession>
<evidence type="ECO:0000313" key="1">
    <source>
        <dbReference type="EMBL" id="KZT32278.1"/>
    </source>
</evidence>
<protein>
    <submittedName>
        <fullName evidence="1">Uncharacterized protein</fullName>
    </submittedName>
</protein>